<dbReference type="PROSITE" id="PS51257">
    <property type="entry name" value="PROKAR_LIPOPROTEIN"/>
    <property type="match status" value="1"/>
</dbReference>
<dbReference type="EMBL" id="CP071250">
    <property type="protein sequence ID" value="UUF08802.1"/>
    <property type="molecule type" value="Genomic_DNA"/>
</dbReference>
<name>A0A9Q9FFP1_9FIRM</name>
<dbReference type="Proteomes" id="UP001058016">
    <property type="component" value="Chromosome"/>
</dbReference>
<reference evidence="2 3" key="1">
    <citation type="submission" date="2021-03" db="EMBL/GenBank/DDBJ databases">
        <title>Comparative Genomics and Metabolomics in the genus Turicibacter.</title>
        <authorList>
            <person name="Maki J."/>
            <person name="Looft T."/>
        </authorList>
    </citation>
    <scope>NUCLEOTIDE SEQUENCE</scope>
    <source>
        <strain evidence="2">ISU324</strain>
        <strain evidence="1 3">MMM721</strain>
    </source>
</reference>
<protein>
    <recommendedName>
        <fullName evidence="5">Lipoprotein</fullName>
    </recommendedName>
</protein>
<dbReference type="Proteomes" id="UP001058072">
    <property type="component" value="Chromosome"/>
</dbReference>
<dbReference type="EMBL" id="CP071249">
    <property type="protein sequence ID" value="UUF05755.1"/>
    <property type="molecule type" value="Genomic_DNA"/>
</dbReference>
<dbReference type="RefSeq" id="WP_212725143.1">
    <property type="nucleotide sequence ID" value="NZ_CP071249.1"/>
</dbReference>
<evidence type="ECO:0000313" key="4">
    <source>
        <dbReference type="Proteomes" id="UP001058072"/>
    </source>
</evidence>
<evidence type="ECO:0008006" key="5">
    <source>
        <dbReference type="Google" id="ProtNLM"/>
    </source>
</evidence>
<proteinExistence type="predicted"/>
<evidence type="ECO:0000313" key="1">
    <source>
        <dbReference type="EMBL" id="UUF05755.1"/>
    </source>
</evidence>
<gene>
    <name evidence="1" type="ORF">J0J69_12065</name>
    <name evidence="2" type="ORF">J0J70_01895</name>
</gene>
<accession>A0A9Q9FFP1</accession>
<evidence type="ECO:0000313" key="3">
    <source>
        <dbReference type="Proteomes" id="UP001058016"/>
    </source>
</evidence>
<dbReference type="AlphaFoldDB" id="A0A9Q9FFP1"/>
<sequence>MKKLCLFVIGCILVILVGCHSKKEETEQIEPFPILSHFLNMVDEIQSYNTNEREQFIKDALSIKETTTSNPLFENLKSEMESVRFSETGPFLQDTSTQPLNTLTIQYELVIPSELGMQSLSIGYRFSPKIMSDNFQVSLKTPHIEDSIELSLIFRLPSSPIENIFEELLPTFVTQTPIEMTTLTDHLKQESMSFEEHEGEQGIIYSIHDDETVLNISYDSQTQLINLLTYYVSDFEKSAYLIEEQATLSITNSRLNQYVFENDIYEKLVDYFEQKL</sequence>
<evidence type="ECO:0000313" key="2">
    <source>
        <dbReference type="EMBL" id="UUF08802.1"/>
    </source>
</evidence>
<keyword evidence="3" id="KW-1185">Reference proteome</keyword>
<organism evidence="2 4">
    <name type="scientific">Turicibacter bilis</name>
    <dbReference type="NCBI Taxonomy" id="2735723"/>
    <lineage>
        <taxon>Bacteria</taxon>
        <taxon>Bacillati</taxon>
        <taxon>Bacillota</taxon>
        <taxon>Erysipelotrichia</taxon>
        <taxon>Erysipelotrichales</taxon>
        <taxon>Turicibacteraceae</taxon>
        <taxon>Turicibacter</taxon>
    </lineage>
</organism>